<name>A0ABV6LYB9_9ACTN</name>
<gene>
    <name evidence="1" type="ORF">ACFFIA_06185</name>
</gene>
<dbReference type="EMBL" id="JBHLUH010000007">
    <property type="protein sequence ID" value="MFC0527244.1"/>
    <property type="molecule type" value="Genomic_DNA"/>
</dbReference>
<accession>A0ABV6LYB9</accession>
<keyword evidence="2" id="KW-1185">Reference proteome</keyword>
<evidence type="ECO:0000313" key="2">
    <source>
        <dbReference type="Proteomes" id="UP001589867"/>
    </source>
</evidence>
<evidence type="ECO:0000313" key="1">
    <source>
        <dbReference type="EMBL" id="MFC0527244.1"/>
    </source>
</evidence>
<dbReference type="RefSeq" id="WP_377246770.1">
    <property type="nucleotide sequence ID" value="NZ_JBHLUH010000007.1"/>
</dbReference>
<comment type="caution">
    <text evidence="1">The sequence shown here is derived from an EMBL/GenBank/DDBJ whole genome shotgun (WGS) entry which is preliminary data.</text>
</comment>
<protein>
    <submittedName>
        <fullName evidence="1">Uncharacterized protein</fullName>
    </submittedName>
</protein>
<sequence length="71" mass="7994">MTNEYRYLIGYISPSNGGIRYGAIDVGRTEPILSADDVRHVQRDLREHLRDPNVVVMSFSLYADPASPDGR</sequence>
<dbReference type="Proteomes" id="UP001589867">
    <property type="component" value="Unassembled WGS sequence"/>
</dbReference>
<organism evidence="1 2">
    <name type="scientific">Phytohabitans kaempferiae</name>
    <dbReference type="NCBI Taxonomy" id="1620943"/>
    <lineage>
        <taxon>Bacteria</taxon>
        <taxon>Bacillati</taxon>
        <taxon>Actinomycetota</taxon>
        <taxon>Actinomycetes</taxon>
        <taxon>Micromonosporales</taxon>
        <taxon>Micromonosporaceae</taxon>
    </lineage>
</organism>
<proteinExistence type="predicted"/>
<reference evidence="1 2" key="1">
    <citation type="submission" date="2024-09" db="EMBL/GenBank/DDBJ databases">
        <authorList>
            <person name="Sun Q."/>
            <person name="Mori K."/>
        </authorList>
    </citation>
    <scope>NUCLEOTIDE SEQUENCE [LARGE SCALE GENOMIC DNA]</scope>
    <source>
        <strain evidence="1 2">TBRC 3947</strain>
    </source>
</reference>